<feature type="domain" description="Peptidase C45 hydrolase" evidence="1">
    <location>
        <begin position="135"/>
        <end position="347"/>
    </location>
</feature>
<organism evidence="2 3">
    <name type="scientific">Streptomyces noursei</name>
    <name type="common">Streptomyces albulus</name>
    <dbReference type="NCBI Taxonomy" id="1971"/>
    <lineage>
        <taxon>Bacteria</taxon>
        <taxon>Bacillati</taxon>
        <taxon>Actinomycetota</taxon>
        <taxon>Actinomycetes</taxon>
        <taxon>Kitasatosporales</taxon>
        <taxon>Streptomycetaceae</taxon>
        <taxon>Streptomyces</taxon>
    </lineage>
</organism>
<dbReference type="Gene3D" id="1.10.10.2120">
    <property type="match status" value="1"/>
</dbReference>
<dbReference type="InterPro" id="IPR047794">
    <property type="entry name" value="C45_proenzyme-like"/>
</dbReference>
<dbReference type="EMBL" id="LJSN01000002">
    <property type="protein sequence ID" value="PNE40071.1"/>
    <property type="molecule type" value="Genomic_DNA"/>
</dbReference>
<dbReference type="InterPro" id="IPR047801">
    <property type="entry name" value="Peptidase_C45"/>
</dbReference>
<reference evidence="3" key="1">
    <citation type="submission" date="2015-09" db="EMBL/GenBank/DDBJ databases">
        <authorList>
            <person name="Graham D.E."/>
            <person name="Mahan K.M."/>
            <person name="Klingeman D.M."/>
            <person name="Fida T."/>
            <person name="Giannone R.J."/>
            <person name="Hettich R.L."/>
            <person name="Parry R.J."/>
            <person name="Spain J.C."/>
        </authorList>
    </citation>
    <scope>NUCLEOTIDE SEQUENCE [LARGE SCALE GENOMIC DNA]</scope>
    <source>
        <strain evidence="3">JCM 4701</strain>
    </source>
</reference>
<evidence type="ECO:0000259" key="1">
    <source>
        <dbReference type="Pfam" id="PF03417"/>
    </source>
</evidence>
<dbReference type="PANTHER" id="PTHR34180">
    <property type="entry name" value="PEPTIDASE C45"/>
    <property type="match status" value="1"/>
</dbReference>
<dbReference type="NCBIfam" id="NF040521">
    <property type="entry name" value="C45_proenzyme"/>
    <property type="match status" value="1"/>
</dbReference>
<sequence length="357" mass="37854">MALGARAADRPGGRAVTTPLPVAHVIAHGEPYAAGFAHGAALKEQLRDFLDDGVARLNHLLPTAVSVAGLSGTLAAHRAEIARATPHLADEITGLAAGAGLTLDEATLLQLRREIMGYQRIPARGDCTTYARPGVLAQTVDLNGNLDDRIAVLEVGHGDRRALVLSFAGLLGYLGVNSHGLAVGLNLVLGGRWGPGVPPYLAIRHLLDTATSVESAIAVLRALPLASSRTLVLADAATTAWVEVIGDAYRVTTGRESVHTNHFLAPDFATRDELNVFARNSSLRRLQAAETGLRALPANAHPEEHFALLSQPPICVGDDGDIRRERTVCAVVLDTKNRALFLRPGDPRLSRTRSFAL</sequence>
<dbReference type="InterPro" id="IPR005079">
    <property type="entry name" value="Peptidase_C45_hydrolase"/>
</dbReference>
<dbReference type="AlphaFoldDB" id="A0A2N8PGF0"/>
<dbReference type="SUPFAM" id="SSF56235">
    <property type="entry name" value="N-terminal nucleophile aminohydrolases (Ntn hydrolases)"/>
    <property type="match status" value="1"/>
</dbReference>
<dbReference type="InterPro" id="IPR029055">
    <property type="entry name" value="Ntn_hydrolases_N"/>
</dbReference>
<evidence type="ECO:0000313" key="2">
    <source>
        <dbReference type="EMBL" id="PNE40071.1"/>
    </source>
</evidence>
<dbReference type="Pfam" id="PF03417">
    <property type="entry name" value="AAT"/>
    <property type="match status" value="1"/>
</dbReference>
<comment type="caution">
    <text evidence="2">The sequence shown here is derived from an EMBL/GenBank/DDBJ whole genome shotgun (WGS) entry which is preliminary data.</text>
</comment>
<keyword evidence="3" id="KW-1185">Reference proteome</keyword>
<protein>
    <submittedName>
        <fullName evidence="2">Peptidase C45</fullName>
    </submittedName>
</protein>
<name>A0A2N8PGF0_STRNR</name>
<accession>A0A2N8PGF0</accession>
<evidence type="ECO:0000313" key="3">
    <source>
        <dbReference type="Proteomes" id="UP000236047"/>
    </source>
</evidence>
<proteinExistence type="predicted"/>
<dbReference type="PANTHER" id="PTHR34180:SF1">
    <property type="entry name" value="BETA-ALANYL-DOPAMINE_CARCININE HYDROLASE"/>
    <property type="match status" value="1"/>
</dbReference>
<gene>
    <name evidence="2" type="ORF">AOB60_03305</name>
</gene>
<dbReference type="Proteomes" id="UP000236047">
    <property type="component" value="Unassembled WGS sequence"/>
</dbReference>
<dbReference type="Gene3D" id="3.60.60.10">
    <property type="entry name" value="Penicillin V Acylase, Chain A"/>
    <property type="match status" value="1"/>
</dbReference>